<dbReference type="EMBL" id="LXQD01000163">
    <property type="protein sequence ID" value="RCJ34727.1"/>
    <property type="molecule type" value="Genomic_DNA"/>
</dbReference>
<evidence type="ECO:0000313" key="2">
    <source>
        <dbReference type="Proteomes" id="UP000252107"/>
    </source>
</evidence>
<dbReference type="AlphaFoldDB" id="A0A367RDW5"/>
<reference evidence="1" key="1">
    <citation type="submission" date="2016-04" db="EMBL/GenBank/DDBJ databases">
        <authorList>
            <person name="Tabuchi Yagui T.R."/>
        </authorList>
    </citation>
    <scope>NUCLEOTIDE SEQUENCE [LARGE SCALE GENOMIC DNA]</scope>
    <source>
        <strain evidence="1">NIES-26</strain>
    </source>
</reference>
<protein>
    <recommendedName>
        <fullName evidence="3">DUF2605 domain-containing protein</fullName>
    </recommendedName>
</protein>
<evidence type="ECO:0008006" key="3">
    <source>
        <dbReference type="Google" id="ProtNLM"/>
    </source>
</evidence>
<comment type="caution">
    <text evidence="1">The sequence shown here is derived from an EMBL/GenBank/DDBJ whole genome shotgun (WGS) entry which is preliminary data.</text>
</comment>
<proteinExistence type="predicted"/>
<dbReference type="Proteomes" id="UP000252107">
    <property type="component" value="Unassembled WGS sequence"/>
</dbReference>
<gene>
    <name evidence="1" type="ORF">A6770_16815</name>
</gene>
<name>A0A367RDW5_9NOSO</name>
<dbReference type="Pfam" id="PF10792">
    <property type="entry name" value="DUF2605"/>
    <property type="match status" value="1"/>
</dbReference>
<keyword evidence="2" id="KW-1185">Reference proteome</keyword>
<dbReference type="InterPro" id="IPR019728">
    <property type="entry name" value="DUF2605"/>
</dbReference>
<organism evidence="1 2">
    <name type="scientific">Nostoc minutum NIES-26</name>
    <dbReference type="NCBI Taxonomy" id="1844469"/>
    <lineage>
        <taxon>Bacteria</taxon>
        <taxon>Bacillati</taxon>
        <taxon>Cyanobacteriota</taxon>
        <taxon>Cyanophyceae</taxon>
        <taxon>Nostocales</taxon>
        <taxon>Nostocaceae</taxon>
        <taxon>Nostoc</taxon>
    </lineage>
</organism>
<evidence type="ECO:0000313" key="1">
    <source>
        <dbReference type="EMBL" id="RCJ34727.1"/>
    </source>
</evidence>
<accession>A0A367RDW5</accession>
<sequence>MRDSNLPGPDLLKTVLEPLLEDFQYWFSRSRKFLETEQLSFMSEQEQSDLLERIKQAQQELNIAKMLFTATDAQVGIDMATLMPWHQLVQECWSVAMRFRSQQADGHEQDSK</sequence>